<evidence type="ECO:0000313" key="1">
    <source>
        <dbReference type="EMBL" id="HGW91505.1"/>
    </source>
</evidence>
<comment type="caution">
    <text evidence="1">The sequence shown here is derived from an EMBL/GenBank/DDBJ whole genome shotgun (WGS) entry which is preliminary data.</text>
</comment>
<protein>
    <recommendedName>
        <fullName evidence="2">Lipoprotein</fullName>
    </recommendedName>
</protein>
<dbReference type="EMBL" id="DTHG01000037">
    <property type="protein sequence ID" value="HGW91505.1"/>
    <property type="molecule type" value="Genomic_DNA"/>
</dbReference>
<organism evidence="1">
    <name type="scientific">candidate division WOR-3 bacterium</name>
    <dbReference type="NCBI Taxonomy" id="2052148"/>
    <lineage>
        <taxon>Bacteria</taxon>
        <taxon>Bacteria division WOR-3</taxon>
    </lineage>
</organism>
<proteinExistence type="predicted"/>
<evidence type="ECO:0008006" key="2">
    <source>
        <dbReference type="Google" id="ProtNLM"/>
    </source>
</evidence>
<name>A0A7C4YFE5_UNCW3</name>
<accession>A0A7C4YFE5</accession>
<sequence>MPLILIIIFLFFTGCKTYTFYIDRTKDGVLLLDTENFNGYTGNFNERFKILSKDSTKKRYLIFIPPKELKIYKYIFWIDTVISEVPHNINFECKSSDTTYYKNIYLSNNLSDTFIEIEFNPLLCIDTTCFIKIFFDDDRDNFPDLIDSLGKFGEIFTRIDKNYEGIPIMKMISESLYLVDTEDTYLKLEIWGQP</sequence>
<gene>
    <name evidence="1" type="ORF">ENV67_03070</name>
</gene>
<dbReference type="AlphaFoldDB" id="A0A7C4YFE5"/>
<reference evidence="1" key="1">
    <citation type="journal article" date="2020" name="mSystems">
        <title>Genome- and Community-Level Interaction Insights into Carbon Utilization and Element Cycling Functions of Hydrothermarchaeota in Hydrothermal Sediment.</title>
        <authorList>
            <person name="Zhou Z."/>
            <person name="Liu Y."/>
            <person name="Xu W."/>
            <person name="Pan J."/>
            <person name="Luo Z.H."/>
            <person name="Li M."/>
        </authorList>
    </citation>
    <scope>NUCLEOTIDE SEQUENCE [LARGE SCALE GENOMIC DNA]</scope>
    <source>
        <strain evidence="1">SpSt-780</strain>
    </source>
</reference>